<dbReference type="Proteomes" id="UP001057452">
    <property type="component" value="Chromosome 24"/>
</dbReference>
<proteinExistence type="predicted"/>
<gene>
    <name evidence="1" type="ORF">KUCAC02_019533</name>
</gene>
<comment type="caution">
    <text evidence="1">The sequence shown here is derived from an EMBL/GenBank/DDBJ whole genome shotgun (WGS) entry which is preliminary data.</text>
</comment>
<dbReference type="EMBL" id="CM043808">
    <property type="protein sequence ID" value="KAI4801653.1"/>
    <property type="molecule type" value="Genomic_DNA"/>
</dbReference>
<protein>
    <submittedName>
        <fullName evidence="1">Uncharacterized protein</fullName>
    </submittedName>
</protein>
<feature type="non-terminal residue" evidence="1">
    <location>
        <position position="1"/>
    </location>
</feature>
<name>A0ACB9VPF2_CHAAC</name>
<evidence type="ECO:0000313" key="2">
    <source>
        <dbReference type="Proteomes" id="UP001057452"/>
    </source>
</evidence>
<keyword evidence="2" id="KW-1185">Reference proteome</keyword>
<accession>A0ACB9VPF2</accession>
<reference evidence="1" key="1">
    <citation type="submission" date="2022-05" db="EMBL/GenBank/DDBJ databases">
        <title>Chromosome-level genome of Chaenocephalus aceratus.</title>
        <authorList>
            <person name="Park H."/>
        </authorList>
    </citation>
    <scope>NUCLEOTIDE SEQUENCE</scope>
    <source>
        <strain evidence="1">KU_202001</strain>
    </source>
</reference>
<organism evidence="1 2">
    <name type="scientific">Chaenocephalus aceratus</name>
    <name type="common">Blackfin icefish</name>
    <name type="synonym">Chaenichthys aceratus</name>
    <dbReference type="NCBI Taxonomy" id="36190"/>
    <lineage>
        <taxon>Eukaryota</taxon>
        <taxon>Metazoa</taxon>
        <taxon>Chordata</taxon>
        <taxon>Craniata</taxon>
        <taxon>Vertebrata</taxon>
        <taxon>Euteleostomi</taxon>
        <taxon>Actinopterygii</taxon>
        <taxon>Neopterygii</taxon>
        <taxon>Teleostei</taxon>
        <taxon>Neoteleostei</taxon>
        <taxon>Acanthomorphata</taxon>
        <taxon>Eupercaria</taxon>
        <taxon>Perciformes</taxon>
        <taxon>Notothenioidei</taxon>
        <taxon>Channichthyidae</taxon>
        <taxon>Chaenocephalus</taxon>
    </lineage>
</organism>
<evidence type="ECO:0000313" key="1">
    <source>
        <dbReference type="EMBL" id="KAI4801653.1"/>
    </source>
</evidence>
<feature type="non-terminal residue" evidence="1">
    <location>
        <position position="56"/>
    </location>
</feature>
<sequence length="56" mass="6304">DLGEVKPLRLKVDVHGVNTKPTLRSEFSHSIPKTLLPEWITECYLQDGIPLILVPP</sequence>